<name>A0A1Y2CWS5_9FUNG</name>
<keyword evidence="8" id="KW-0175">Coiled coil</keyword>
<dbReference type="GO" id="GO:0007032">
    <property type="term" value="P:endosome organization"/>
    <property type="evidence" value="ECO:0007669"/>
    <property type="project" value="TreeGrafter"/>
</dbReference>
<accession>A0A1Y2CWS5</accession>
<dbReference type="SUPFAM" id="SSF57850">
    <property type="entry name" value="RING/U-box"/>
    <property type="match status" value="1"/>
</dbReference>
<dbReference type="GO" id="GO:0030674">
    <property type="term" value="F:protein-macromolecule adaptor activity"/>
    <property type="evidence" value="ECO:0007669"/>
    <property type="project" value="TreeGrafter"/>
</dbReference>
<evidence type="ECO:0000313" key="12">
    <source>
        <dbReference type="Proteomes" id="UP000193642"/>
    </source>
</evidence>
<keyword evidence="12" id="KW-1185">Reference proteome</keyword>
<protein>
    <recommendedName>
        <fullName evidence="13">Pep3/Vps18/deep orange domain-containing protein</fullName>
    </recommendedName>
</protein>
<evidence type="ECO:0000256" key="2">
    <source>
        <dbReference type="ARBA" id="ARBA00022723"/>
    </source>
</evidence>
<dbReference type="EMBL" id="MCGO01000005">
    <property type="protein sequence ID" value="ORY51491.1"/>
    <property type="molecule type" value="Genomic_DNA"/>
</dbReference>
<dbReference type="GO" id="GO:0006904">
    <property type="term" value="P:vesicle docking involved in exocytosis"/>
    <property type="evidence" value="ECO:0007669"/>
    <property type="project" value="TreeGrafter"/>
</dbReference>
<feature type="coiled-coil region" evidence="8">
    <location>
        <begin position="764"/>
        <end position="805"/>
    </location>
</feature>
<evidence type="ECO:0000259" key="9">
    <source>
        <dbReference type="Pfam" id="PF05131"/>
    </source>
</evidence>
<evidence type="ECO:0000259" key="10">
    <source>
        <dbReference type="Pfam" id="PF26148"/>
    </source>
</evidence>
<keyword evidence="5" id="KW-0472">Membrane</keyword>
<feature type="domain" description="Pep3/Vps18 RING C-terminal" evidence="10">
    <location>
        <begin position="812"/>
        <end position="844"/>
    </location>
</feature>
<dbReference type="AlphaFoldDB" id="A0A1Y2CWS5"/>
<dbReference type="PROSITE" id="PS50236">
    <property type="entry name" value="CHCR"/>
    <property type="match status" value="1"/>
</dbReference>
<dbReference type="OrthoDB" id="1845386at2759"/>
<dbReference type="GO" id="GO:0008270">
    <property type="term" value="F:zinc ion binding"/>
    <property type="evidence" value="ECO:0007669"/>
    <property type="project" value="UniProtKB-KW"/>
</dbReference>
<dbReference type="STRING" id="329046.A0A1Y2CWS5"/>
<dbReference type="InterPro" id="IPR000547">
    <property type="entry name" value="Clathrin_H-chain/VPS_repeat"/>
</dbReference>
<dbReference type="Pfam" id="PF05131">
    <property type="entry name" value="Pep3_Vps18"/>
    <property type="match status" value="1"/>
</dbReference>
<keyword evidence="2" id="KW-0479">Metal-binding</keyword>
<reference evidence="11 12" key="1">
    <citation type="submission" date="2016-07" db="EMBL/GenBank/DDBJ databases">
        <title>Pervasive Adenine N6-methylation of Active Genes in Fungi.</title>
        <authorList>
            <consortium name="DOE Joint Genome Institute"/>
            <person name="Mondo S.J."/>
            <person name="Dannebaum R.O."/>
            <person name="Kuo R.C."/>
            <person name="Labutti K."/>
            <person name="Haridas S."/>
            <person name="Kuo A."/>
            <person name="Salamov A."/>
            <person name="Ahrendt S.R."/>
            <person name="Lipzen A."/>
            <person name="Sullivan W."/>
            <person name="Andreopoulos W.B."/>
            <person name="Clum A."/>
            <person name="Lindquist E."/>
            <person name="Daum C."/>
            <person name="Ramamoorthy G.K."/>
            <person name="Gryganskyi A."/>
            <person name="Culley D."/>
            <person name="Magnuson J.K."/>
            <person name="James T.Y."/>
            <person name="O'Malley M.A."/>
            <person name="Stajich J.E."/>
            <person name="Spatafora J.W."/>
            <person name="Visel A."/>
            <person name="Grigoriev I.V."/>
        </authorList>
    </citation>
    <scope>NUCLEOTIDE SEQUENCE [LARGE SCALE GENOMIC DNA]</scope>
    <source>
        <strain evidence="11 12">JEL800</strain>
    </source>
</reference>
<dbReference type="GO" id="GO:0048284">
    <property type="term" value="P:organelle fusion"/>
    <property type="evidence" value="ECO:0007669"/>
    <property type="project" value="TreeGrafter"/>
</dbReference>
<dbReference type="PANTHER" id="PTHR23323:SF26">
    <property type="entry name" value="VACUOLAR PROTEIN SORTING-ASSOCIATED PROTEIN 18 HOMOLOG"/>
    <property type="match status" value="1"/>
</dbReference>
<dbReference type="GO" id="GO:0005768">
    <property type="term" value="C:endosome"/>
    <property type="evidence" value="ECO:0007669"/>
    <property type="project" value="TreeGrafter"/>
</dbReference>
<sequence>MFALDRVQFSFPGTLVAVAVANNFMVVALAAQQQWLFWIDLGQTQSIEEIEVPVRVKTDAIRKLFLDPLARHLIISTELGDNYYLYRGWKKPKILSKFKGILIESIAWANPIRNQPDSNTGLILIGSRQGHIYEAELQATDDYFRKEERHFQQIFTMPEDLPVLGIRRLKLSNYTNRFAVVLNTPNRLYQFIGTAFESAEAGGFANIFSLADTSSNFQELPTIRDDSIHVWSVPLEDGQGLIHKKFVWLTEPGIYSGHFQSLHTQSDSIIANAEIHPFVLPSMDAGSPLSVTVTAFHYIILYSDRVQAVSSLTNDLVFEERFELDENEFILAMAVDELKETYWLHTNLAVYEIIITDEDRDVWRFYLSRKNFDTALTFTKTESERDRVITAQAEYYFSEKRYRLAATYFAQSQCLSFEEIALRFISLNENGALKQFLLKKLENLNSEVSEVMRVLRFVTNLTETNAKNDFIHVQFVSANKVIRVYFAITYVAMQTVIDIEGAFILFSSHGRTQEMLFLAGEIGDYERVLNHWISKKEWMKALDILKRQNLDALFYKYSAILIEAIPVDLINSWIQRPGLDPKNLLPALLKYETIQLKKGDEYNQAVRYLNYVIERLGNTDASIHNYLLSLYVSSAIAEEERGLLGFLTSQDEESHYDVQYALRLCMKEGLVKSSIFIYSKLGLFEQAVDLALKNQDLQLAQINADKPIDDEILRKKLWLKIARHVVDEKKDIKQAIDFLKQCDLLRIEDILPFFPDFVIIDEFKADLCAALEEYNDHIEQLKEDMDEATVSAENIRKDIQNLKNRNIVIHMTEQCSLCQLSLLTRQFLVFPCKHVFHSDCLTNMV</sequence>
<feature type="domain" description="Pep3/Vps18 beta-propeller" evidence="9">
    <location>
        <begin position="1"/>
        <end position="355"/>
    </location>
</feature>
<evidence type="ECO:0008006" key="13">
    <source>
        <dbReference type="Google" id="ProtNLM"/>
    </source>
</evidence>
<evidence type="ECO:0000256" key="3">
    <source>
        <dbReference type="ARBA" id="ARBA00022771"/>
    </source>
</evidence>
<comment type="subcellular location">
    <subcellularLocation>
        <location evidence="6">Endomembrane system</location>
        <topology evidence="6">Peripheral membrane protein</topology>
        <orientation evidence="6">Cytoplasmic side</orientation>
    </subcellularLocation>
</comment>
<dbReference type="PANTHER" id="PTHR23323">
    <property type="entry name" value="VACUOLAR PROTEIN SORTING-ASSOCIATED PROTEIN"/>
    <property type="match status" value="1"/>
</dbReference>
<dbReference type="Proteomes" id="UP000193642">
    <property type="component" value="Unassembled WGS sequence"/>
</dbReference>
<dbReference type="InterPro" id="IPR058919">
    <property type="entry name" value="Pep3/Vps18_RING_C"/>
</dbReference>
<evidence type="ECO:0000256" key="5">
    <source>
        <dbReference type="ARBA" id="ARBA00023136"/>
    </source>
</evidence>
<evidence type="ECO:0000313" key="11">
    <source>
        <dbReference type="EMBL" id="ORY51491.1"/>
    </source>
</evidence>
<dbReference type="GO" id="GO:0006886">
    <property type="term" value="P:intracellular protein transport"/>
    <property type="evidence" value="ECO:0007669"/>
    <property type="project" value="UniProtKB-UniRule"/>
</dbReference>
<dbReference type="InterPro" id="IPR055358">
    <property type="entry name" value="CHCR"/>
</dbReference>
<dbReference type="InterPro" id="IPR007810">
    <property type="entry name" value="Pep3/Vps18_beta-prop"/>
</dbReference>
<dbReference type="GO" id="GO:0007033">
    <property type="term" value="P:vacuole organization"/>
    <property type="evidence" value="ECO:0007669"/>
    <property type="project" value="TreeGrafter"/>
</dbReference>
<dbReference type="CDD" id="cd16462">
    <property type="entry name" value="RING-H2_Pep3p-like"/>
    <property type="match status" value="1"/>
</dbReference>
<evidence type="ECO:0000256" key="6">
    <source>
        <dbReference type="ARBA" id="ARBA00029433"/>
    </source>
</evidence>
<evidence type="ECO:0000256" key="4">
    <source>
        <dbReference type="ARBA" id="ARBA00022833"/>
    </source>
</evidence>
<comment type="caution">
    <text evidence="11">The sequence shown here is derived from an EMBL/GenBank/DDBJ whole genome shotgun (WGS) entry which is preliminary data.</text>
</comment>
<evidence type="ECO:0000256" key="1">
    <source>
        <dbReference type="ARBA" id="ARBA00010454"/>
    </source>
</evidence>
<keyword evidence="3" id="KW-0863">Zinc-finger</keyword>
<dbReference type="Pfam" id="PF26148">
    <property type="entry name" value="VPS18_RING_C"/>
    <property type="match status" value="1"/>
</dbReference>
<proteinExistence type="inferred from homology"/>
<gene>
    <name evidence="11" type="ORF">BCR33DRAFT_655948</name>
</gene>
<dbReference type="GO" id="GO:0030897">
    <property type="term" value="C:HOPS complex"/>
    <property type="evidence" value="ECO:0007669"/>
    <property type="project" value="TreeGrafter"/>
</dbReference>
<comment type="similarity">
    <text evidence="1">Belongs to the VPS18 family.</text>
</comment>
<keyword evidence="4" id="KW-0862">Zinc</keyword>
<feature type="repeat" description="CHCR" evidence="7">
    <location>
        <begin position="575"/>
        <end position="734"/>
    </location>
</feature>
<evidence type="ECO:0000256" key="7">
    <source>
        <dbReference type="PROSITE-ProRule" id="PRU01006"/>
    </source>
</evidence>
<dbReference type="Pfam" id="PF00637">
    <property type="entry name" value="Clathrin"/>
    <property type="match status" value="1"/>
</dbReference>
<evidence type="ECO:0000256" key="8">
    <source>
        <dbReference type="SAM" id="Coils"/>
    </source>
</evidence>
<organism evidence="11 12">
    <name type="scientific">Rhizoclosmatium globosum</name>
    <dbReference type="NCBI Taxonomy" id="329046"/>
    <lineage>
        <taxon>Eukaryota</taxon>
        <taxon>Fungi</taxon>
        <taxon>Fungi incertae sedis</taxon>
        <taxon>Chytridiomycota</taxon>
        <taxon>Chytridiomycota incertae sedis</taxon>
        <taxon>Chytridiomycetes</taxon>
        <taxon>Chytridiales</taxon>
        <taxon>Chytriomycetaceae</taxon>
        <taxon>Rhizoclosmatium</taxon>
    </lineage>
</organism>